<name>A0A2P8GPJ5_9BACT</name>
<keyword evidence="3" id="KW-1185">Reference proteome</keyword>
<dbReference type="EMBL" id="PYGK01000001">
    <property type="protein sequence ID" value="PSL35888.1"/>
    <property type="molecule type" value="Genomic_DNA"/>
</dbReference>
<organism evidence="2 3">
    <name type="scientific">Chitinophaga ginsengisoli</name>
    <dbReference type="NCBI Taxonomy" id="363837"/>
    <lineage>
        <taxon>Bacteria</taxon>
        <taxon>Pseudomonadati</taxon>
        <taxon>Bacteroidota</taxon>
        <taxon>Chitinophagia</taxon>
        <taxon>Chitinophagales</taxon>
        <taxon>Chitinophagaceae</taxon>
        <taxon>Chitinophaga</taxon>
    </lineage>
</organism>
<proteinExistence type="predicted"/>
<dbReference type="RefSeq" id="WP_106600431.1">
    <property type="nucleotide sequence ID" value="NZ_PYGK01000001.1"/>
</dbReference>
<dbReference type="SUPFAM" id="SSF50998">
    <property type="entry name" value="Quinoprotein alcohol dehydrogenase-like"/>
    <property type="match status" value="1"/>
</dbReference>
<comment type="caution">
    <text evidence="2">The sequence shown here is derived from an EMBL/GenBank/DDBJ whole genome shotgun (WGS) entry which is preliminary data.</text>
</comment>
<keyword evidence="1" id="KW-0732">Signal</keyword>
<evidence type="ECO:0000313" key="3">
    <source>
        <dbReference type="Proteomes" id="UP000240978"/>
    </source>
</evidence>
<dbReference type="InterPro" id="IPR015943">
    <property type="entry name" value="WD40/YVTN_repeat-like_dom_sf"/>
</dbReference>
<feature type="signal peptide" evidence="1">
    <location>
        <begin position="1"/>
        <end position="21"/>
    </location>
</feature>
<accession>A0A2P8GPJ5</accession>
<sequence length="471" mass="53318">MKRIHLYILIALLAPFLSACFKDKGNYDYIKLGEPVVSNLDTLYTVFTGDSLIISPKVVLPEGRTDLTCYWKIDIPEEARSDDHEGKELRMLYGLSAKRYNALLIVRDNAIGMQYYYKFVISGKTAFTTGTLVLTDEGGQAKLSFIKPDGKVQSDLYPSINGENLGTNPLQIIPLRNTSYMNVNFAYWIVCGDAAHPAVEINSDDLKRMKYLKENFYDPPGELLPSYFQRLFNGTTTAVLNEKLYVGTTETAPFGTYYGYFSNPVPGNYNLAPDLVYAYTNDGAYYLGFDKVKKCFLRFDPTTYFGTEYIQEDSLFNPKNLKMDLLELEKITENDVYAFCDSSGQTYELKFGIDFLKGNSRFKTGYKRKFKGDSLLTAQTKWQSSPVGTFYFTSNDKIYRYNPINQELKQLEANFGGKQVTMIKIQEDGNKLIAGTESSIYTLDISTGKYGNILSQVNGLPGKVIDVFVRQ</sequence>
<dbReference type="InterPro" id="IPR032183">
    <property type="entry name" value="PKD-like"/>
</dbReference>
<protein>
    <submittedName>
        <fullName evidence="2">PKD family protein</fullName>
    </submittedName>
</protein>
<feature type="chain" id="PRO_5015185030" evidence="1">
    <location>
        <begin position="22"/>
        <end position="471"/>
    </location>
</feature>
<reference evidence="2 3" key="1">
    <citation type="submission" date="2018-03" db="EMBL/GenBank/DDBJ databases">
        <title>Genomic Encyclopedia of Archaeal and Bacterial Type Strains, Phase II (KMG-II): from individual species to whole genera.</title>
        <authorList>
            <person name="Goeker M."/>
        </authorList>
    </citation>
    <scope>NUCLEOTIDE SEQUENCE [LARGE SCALE GENOMIC DNA]</scope>
    <source>
        <strain evidence="2 3">DSM 18107</strain>
    </source>
</reference>
<dbReference type="Pfam" id="PF16407">
    <property type="entry name" value="PKD_2"/>
    <property type="match status" value="1"/>
</dbReference>
<dbReference type="PROSITE" id="PS51257">
    <property type="entry name" value="PROKAR_LIPOPROTEIN"/>
    <property type="match status" value="1"/>
</dbReference>
<gene>
    <name evidence="2" type="ORF">CLV42_101650</name>
</gene>
<evidence type="ECO:0000256" key="1">
    <source>
        <dbReference type="SAM" id="SignalP"/>
    </source>
</evidence>
<dbReference type="AlphaFoldDB" id="A0A2P8GPJ5"/>
<dbReference type="Gene3D" id="2.130.10.10">
    <property type="entry name" value="YVTN repeat-like/Quinoprotein amine dehydrogenase"/>
    <property type="match status" value="1"/>
</dbReference>
<evidence type="ECO:0000313" key="2">
    <source>
        <dbReference type="EMBL" id="PSL35888.1"/>
    </source>
</evidence>
<dbReference type="SUPFAM" id="SSF69304">
    <property type="entry name" value="Tricorn protease N-terminal domain"/>
    <property type="match status" value="1"/>
</dbReference>
<dbReference type="InterPro" id="IPR011047">
    <property type="entry name" value="Quinoprotein_ADH-like_sf"/>
</dbReference>
<dbReference type="OrthoDB" id="1095195at2"/>
<dbReference type="Proteomes" id="UP000240978">
    <property type="component" value="Unassembled WGS sequence"/>
</dbReference>